<reference evidence="2" key="2">
    <citation type="submission" date="2024-04" db="EMBL/GenBank/DDBJ databases">
        <authorList>
            <person name="Chen Y."/>
            <person name="Shah S."/>
            <person name="Dougan E. K."/>
            <person name="Thang M."/>
            <person name="Chan C."/>
        </authorList>
    </citation>
    <scope>NUCLEOTIDE SEQUENCE [LARGE SCALE GENOMIC DNA]</scope>
</reference>
<dbReference type="EMBL" id="CAMXCT010000174">
    <property type="protein sequence ID" value="CAI3975002.1"/>
    <property type="molecule type" value="Genomic_DNA"/>
</dbReference>
<accession>A0A9P1BKF6</accession>
<organism evidence="1">
    <name type="scientific">Cladocopium goreaui</name>
    <dbReference type="NCBI Taxonomy" id="2562237"/>
    <lineage>
        <taxon>Eukaryota</taxon>
        <taxon>Sar</taxon>
        <taxon>Alveolata</taxon>
        <taxon>Dinophyceae</taxon>
        <taxon>Suessiales</taxon>
        <taxon>Symbiodiniaceae</taxon>
        <taxon>Cladocopium</taxon>
    </lineage>
</organism>
<dbReference type="EMBL" id="CAMXCT030000174">
    <property type="protein sequence ID" value="CAL4762314.1"/>
    <property type="molecule type" value="Genomic_DNA"/>
</dbReference>
<keyword evidence="3" id="KW-1185">Reference proteome</keyword>
<comment type="caution">
    <text evidence="1">The sequence shown here is derived from an EMBL/GenBank/DDBJ whole genome shotgun (WGS) entry which is preliminary data.</text>
</comment>
<protein>
    <submittedName>
        <fullName evidence="1">Uncharacterized protein</fullName>
    </submittedName>
</protein>
<evidence type="ECO:0000313" key="1">
    <source>
        <dbReference type="EMBL" id="CAI3975002.1"/>
    </source>
</evidence>
<dbReference type="AlphaFoldDB" id="A0A9P1BKF6"/>
<sequence>MHQLYLHYLSCKGNWEKCSLVVSVRKQFESSFRETFEFWDYKKMKEVLGEALADDLVDRHKKQEEKNPDFPNNELLWRYKNFAGVVEEKTKRVQHEAQLSAEATVDEEDFMENMILF</sequence>
<evidence type="ECO:0000313" key="3">
    <source>
        <dbReference type="Proteomes" id="UP001152797"/>
    </source>
</evidence>
<dbReference type="EMBL" id="CAMXCT020000174">
    <property type="protein sequence ID" value="CAL1128377.1"/>
    <property type="molecule type" value="Genomic_DNA"/>
</dbReference>
<dbReference type="Proteomes" id="UP001152797">
    <property type="component" value="Unassembled WGS sequence"/>
</dbReference>
<dbReference type="OrthoDB" id="422049at2759"/>
<reference evidence="1" key="1">
    <citation type="submission" date="2022-10" db="EMBL/GenBank/DDBJ databases">
        <authorList>
            <person name="Chen Y."/>
            <person name="Dougan E. K."/>
            <person name="Chan C."/>
            <person name="Rhodes N."/>
            <person name="Thang M."/>
        </authorList>
    </citation>
    <scope>NUCLEOTIDE SEQUENCE</scope>
</reference>
<gene>
    <name evidence="1" type="ORF">C1SCF055_LOCUS3364</name>
</gene>
<name>A0A9P1BKF6_9DINO</name>
<proteinExistence type="predicted"/>
<evidence type="ECO:0000313" key="2">
    <source>
        <dbReference type="EMBL" id="CAL1128377.1"/>
    </source>
</evidence>